<keyword evidence="1" id="KW-1133">Transmembrane helix</keyword>
<dbReference type="EMBL" id="VSSQ01010368">
    <property type="protein sequence ID" value="MPM44147.1"/>
    <property type="molecule type" value="Genomic_DNA"/>
</dbReference>
<proteinExistence type="predicted"/>
<protein>
    <submittedName>
        <fullName evidence="2">Uncharacterized protein</fullName>
    </submittedName>
</protein>
<comment type="caution">
    <text evidence="2">The sequence shown here is derived from an EMBL/GenBank/DDBJ whole genome shotgun (WGS) entry which is preliminary data.</text>
</comment>
<keyword evidence="1" id="KW-0812">Transmembrane</keyword>
<sequence length="155" mass="16892">MALFLQGNKTEKGFLETAVRVLLIFYTADSVPQHFTKFKTCIGEVLVCGAGIKGKGCFMILIHTLAMVIQTAEGILCVLIILICGRGEPVCRLQIVLLRAKSCGIHFSYAVLGVLPCLFFLGPMENSESLFVPTIGFIDIRFAAKTIGRHSAKVI</sequence>
<feature type="transmembrane region" description="Helical" evidence="1">
    <location>
        <begin position="60"/>
        <end position="84"/>
    </location>
</feature>
<evidence type="ECO:0000256" key="1">
    <source>
        <dbReference type="SAM" id="Phobius"/>
    </source>
</evidence>
<organism evidence="2">
    <name type="scientific">bioreactor metagenome</name>
    <dbReference type="NCBI Taxonomy" id="1076179"/>
    <lineage>
        <taxon>unclassified sequences</taxon>
        <taxon>metagenomes</taxon>
        <taxon>ecological metagenomes</taxon>
    </lineage>
</organism>
<evidence type="ECO:0000313" key="2">
    <source>
        <dbReference type="EMBL" id="MPM44147.1"/>
    </source>
</evidence>
<keyword evidence="1" id="KW-0472">Membrane</keyword>
<gene>
    <name evidence="2" type="ORF">SDC9_90825</name>
</gene>
<feature type="transmembrane region" description="Helical" evidence="1">
    <location>
        <begin position="105"/>
        <end position="124"/>
    </location>
</feature>
<dbReference type="AlphaFoldDB" id="A0A644ZTQ4"/>
<reference evidence="2" key="1">
    <citation type="submission" date="2019-08" db="EMBL/GenBank/DDBJ databases">
        <authorList>
            <person name="Kucharzyk K."/>
            <person name="Murdoch R.W."/>
            <person name="Higgins S."/>
            <person name="Loffler F."/>
        </authorList>
    </citation>
    <scope>NUCLEOTIDE SEQUENCE</scope>
</reference>
<name>A0A644ZTQ4_9ZZZZ</name>
<accession>A0A644ZTQ4</accession>